<evidence type="ECO:0000313" key="1">
    <source>
        <dbReference type="EMBL" id="KAK3915728.1"/>
    </source>
</evidence>
<keyword evidence="2" id="KW-1185">Reference proteome</keyword>
<gene>
    <name evidence="1" type="ORF">KUF71_025058</name>
</gene>
<protein>
    <submittedName>
        <fullName evidence="1">UDP-N-acetylenolpyruvoylglucosamine reductase</fullName>
    </submittedName>
</protein>
<proteinExistence type="predicted"/>
<name>A0AAE1H6Z4_9NEOP</name>
<accession>A0AAE1H6Z4</accession>
<reference evidence="1" key="2">
    <citation type="journal article" date="2023" name="BMC Genomics">
        <title>Pest status, molecular evolution, and epigenetic factors derived from the genome assembly of Frankliniella fusca, a thysanopteran phytovirus vector.</title>
        <authorList>
            <person name="Catto M.A."/>
            <person name="Labadie P.E."/>
            <person name="Jacobson A.L."/>
            <person name="Kennedy G.G."/>
            <person name="Srinivasan R."/>
            <person name="Hunt B.G."/>
        </authorList>
    </citation>
    <scope>NUCLEOTIDE SEQUENCE</scope>
    <source>
        <strain evidence="1">PL_HMW_Pooled</strain>
    </source>
</reference>
<comment type="caution">
    <text evidence="1">The sequence shown here is derived from an EMBL/GenBank/DDBJ whole genome shotgun (WGS) entry which is preliminary data.</text>
</comment>
<sequence>LSVMFVVRVLPMRLTSKGIKKLILFKDRVIFANIVTRNLTTLTTY</sequence>
<reference evidence="1" key="1">
    <citation type="submission" date="2021-07" db="EMBL/GenBank/DDBJ databases">
        <authorList>
            <person name="Catto M.A."/>
            <person name="Jacobson A."/>
            <person name="Kennedy G."/>
            <person name="Labadie P."/>
            <person name="Hunt B.G."/>
            <person name="Srinivasan R."/>
        </authorList>
    </citation>
    <scope>NUCLEOTIDE SEQUENCE</scope>
    <source>
        <strain evidence="1">PL_HMW_Pooled</strain>
        <tissue evidence="1">Head</tissue>
    </source>
</reference>
<organism evidence="1 2">
    <name type="scientific">Frankliniella fusca</name>
    <dbReference type="NCBI Taxonomy" id="407009"/>
    <lineage>
        <taxon>Eukaryota</taxon>
        <taxon>Metazoa</taxon>
        <taxon>Ecdysozoa</taxon>
        <taxon>Arthropoda</taxon>
        <taxon>Hexapoda</taxon>
        <taxon>Insecta</taxon>
        <taxon>Pterygota</taxon>
        <taxon>Neoptera</taxon>
        <taxon>Paraneoptera</taxon>
        <taxon>Thysanoptera</taxon>
        <taxon>Terebrantia</taxon>
        <taxon>Thripoidea</taxon>
        <taxon>Thripidae</taxon>
        <taxon>Frankliniella</taxon>
    </lineage>
</organism>
<dbReference type="EMBL" id="JAHWGI010000461">
    <property type="protein sequence ID" value="KAK3915728.1"/>
    <property type="molecule type" value="Genomic_DNA"/>
</dbReference>
<evidence type="ECO:0000313" key="2">
    <source>
        <dbReference type="Proteomes" id="UP001219518"/>
    </source>
</evidence>
<dbReference type="Proteomes" id="UP001219518">
    <property type="component" value="Unassembled WGS sequence"/>
</dbReference>
<feature type="non-terminal residue" evidence="1">
    <location>
        <position position="1"/>
    </location>
</feature>
<dbReference type="AlphaFoldDB" id="A0AAE1H6Z4"/>